<evidence type="ECO:0000313" key="3">
    <source>
        <dbReference type="Proteomes" id="UP000054248"/>
    </source>
</evidence>
<dbReference type="Proteomes" id="UP000054248">
    <property type="component" value="Unassembled WGS sequence"/>
</dbReference>
<reference evidence="2 3" key="1">
    <citation type="submission" date="2014-04" db="EMBL/GenBank/DDBJ databases">
        <authorList>
            <consortium name="DOE Joint Genome Institute"/>
            <person name="Kuo A."/>
            <person name="Girlanda M."/>
            <person name="Perotto S."/>
            <person name="Kohler A."/>
            <person name="Nagy L.G."/>
            <person name="Floudas D."/>
            <person name="Copeland A."/>
            <person name="Barry K.W."/>
            <person name="Cichocki N."/>
            <person name="Veneault-Fourrey C."/>
            <person name="LaButti K."/>
            <person name="Lindquist E.A."/>
            <person name="Lipzen A."/>
            <person name="Lundell T."/>
            <person name="Morin E."/>
            <person name="Murat C."/>
            <person name="Sun H."/>
            <person name="Tunlid A."/>
            <person name="Henrissat B."/>
            <person name="Grigoriev I.V."/>
            <person name="Hibbett D.S."/>
            <person name="Martin F."/>
            <person name="Nordberg H.P."/>
            <person name="Cantor M.N."/>
            <person name="Hua S.X."/>
        </authorList>
    </citation>
    <scope>NUCLEOTIDE SEQUENCE [LARGE SCALE GENOMIC DNA]</scope>
    <source>
        <strain evidence="2 3">MUT 4182</strain>
    </source>
</reference>
<dbReference type="AlphaFoldDB" id="A0A0C3K732"/>
<dbReference type="HOGENOM" id="CLU_2575616_0_0_1"/>
<gene>
    <name evidence="2" type="ORF">M407DRAFT_174974</name>
</gene>
<sequence>MHMVAGKESALEQRRLEARHFSVGEYRCCPSRFIKSEGSTRSLSWRLFLASTSSTLSSQPPNSSVPSLGCATQSNEPNCRS</sequence>
<keyword evidence="3" id="KW-1185">Reference proteome</keyword>
<evidence type="ECO:0000256" key="1">
    <source>
        <dbReference type="SAM" id="MobiDB-lite"/>
    </source>
</evidence>
<feature type="region of interest" description="Disordered" evidence="1">
    <location>
        <begin position="53"/>
        <end position="81"/>
    </location>
</feature>
<name>A0A0C3K732_9AGAM</name>
<feature type="compositionally biased region" description="Low complexity" evidence="1">
    <location>
        <begin position="53"/>
        <end position="64"/>
    </location>
</feature>
<organism evidence="2 3">
    <name type="scientific">Tulasnella calospora MUT 4182</name>
    <dbReference type="NCBI Taxonomy" id="1051891"/>
    <lineage>
        <taxon>Eukaryota</taxon>
        <taxon>Fungi</taxon>
        <taxon>Dikarya</taxon>
        <taxon>Basidiomycota</taxon>
        <taxon>Agaricomycotina</taxon>
        <taxon>Agaricomycetes</taxon>
        <taxon>Cantharellales</taxon>
        <taxon>Tulasnellaceae</taxon>
        <taxon>Tulasnella</taxon>
    </lineage>
</organism>
<feature type="compositionally biased region" description="Polar residues" evidence="1">
    <location>
        <begin position="70"/>
        <end position="81"/>
    </location>
</feature>
<protein>
    <submittedName>
        <fullName evidence="2">Uncharacterized protein</fullName>
    </submittedName>
</protein>
<reference evidence="3" key="2">
    <citation type="submission" date="2015-01" db="EMBL/GenBank/DDBJ databases">
        <title>Evolutionary Origins and Diversification of the Mycorrhizal Mutualists.</title>
        <authorList>
            <consortium name="DOE Joint Genome Institute"/>
            <consortium name="Mycorrhizal Genomics Consortium"/>
            <person name="Kohler A."/>
            <person name="Kuo A."/>
            <person name="Nagy L.G."/>
            <person name="Floudas D."/>
            <person name="Copeland A."/>
            <person name="Barry K.W."/>
            <person name="Cichocki N."/>
            <person name="Veneault-Fourrey C."/>
            <person name="LaButti K."/>
            <person name="Lindquist E.A."/>
            <person name="Lipzen A."/>
            <person name="Lundell T."/>
            <person name="Morin E."/>
            <person name="Murat C."/>
            <person name="Riley R."/>
            <person name="Ohm R."/>
            <person name="Sun H."/>
            <person name="Tunlid A."/>
            <person name="Henrissat B."/>
            <person name="Grigoriev I.V."/>
            <person name="Hibbett D.S."/>
            <person name="Martin F."/>
        </authorList>
    </citation>
    <scope>NUCLEOTIDE SEQUENCE [LARGE SCALE GENOMIC DNA]</scope>
    <source>
        <strain evidence="3">MUT 4182</strain>
    </source>
</reference>
<dbReference type="EMBL" id="KN823415">
    <property type="protein sequence ID" value="KIO17213.1"/>
    <property type="molecule type" value="Genomic_DNA"/>
</dbReference>
<evidence type="ECO:0000313" key="2">
    <source>
        <dbReference type="EMBL" id="KIO17213.1"/>
    </source>
</evidence>
<accession>A0A0C3K732</accession>
<proteinExistence type="predicted"/>